<comment type="caution">
    <text evidence="4">The sequence shown here is derived from an EMBL/GenBank/DDBJ whole genome shotgun (WGS) entry which is preliminary data.</text>
</comment>
<dbReference type="EMBL" id="LRQV01000027">
    <property type="protein sequence ID" value="KXK62042.1"/>
    <property type="molecule type" value="Genomic_DNA"/>
</dbReference>
<dbReference type="Pfam" id="PF19278">
    <property type="entry name" value="Hydant_A_C"/>
    <property type="match status" value="1"/>
</dbReference>
<dbReference type="InterPro" id="IPR045079">
    <property type="entry name" value="Oxoprolinase-like"/>
</dbReference>
<dbReference type="InterPro" id="IPR049517">
    <property type="entry name" value="ACX-like_C"/>
</dbReference>
<gene>
    <name evidence="4" type="ORF">AWW66_10360</name>
</gene>
<feature type="domain" description="Hydantoinase/oxoprolinase N-terminal" evidence="2">
    <location>
        <begin position="4"/>
        <end position="176"/>
    </location>
</feature>
<dbReference type="PANTHER" id="PTHR11365">
    <property type="entry name" value="5-OXOPROLINASE RELATED"/>
    <property type="match status" value="1"/>
</dbReference>
<dbReference type="InterPro" id="IPR008040">
    <property type="entry name" value="Hydant_A_N"/>
</dbReference>
<dbReference type="InterPro" id="IPR043129">
    <property type="entry name" value="ATPase_NBD"/>
</dbReference>
<evidence type="ECO:0000259" key="3">
    <source>
        <dbReference type="Pfam" id="PF19278"/>
    </source>
</evidence>
<evidence type="ECO:0000313" key="4">
    <source>
        <dbReference type="EMBL" id="KXK62042.1"/>
    </source>
</evidence>
<organism evidence="4 5">
    <name type="scientific">Micromonospora rosaria</name>
    <dbReference type="NCBI Taxonomy" id="47874"/>
    <lineage>
        <taxon>Bacteria</taxon>
        <taxon>Bacillati</taxon>
        <taxon>Actinomycetota</taxon>
        <taxon>Actinomycetes</taxon>
        <taxon>Micromonosporales</taxon>
        <taxon>Micromonosporaceae</taxon>
        <taxon>Micromonospora</taxon>
    </lineage>
</organism>
<sequence>MLCIGVDIGGTFTDIIVYEPATARLAEAKTLSTPDDPAEAIFEGLAKLGVRLDEVDRFVHGTTRVTNALLEGSGEPVSVVATEGFRDVLEMGLGHRPQLYSVKETGRAPLAPRRLRHVLRERIGADGSVVRSLDPADLDAVLDRVAAAGPTAVAVCLLHSYRNPAHERAAASRLAERYPGLVCTISSDVVPEQGEYERFATTVLNASVRSTVADYLRGLGTALAAGGYAHPLSIMTSSGGVVSTDEAGRLPINLALSGPAGGVAASVHVAGLAGYPNVITCDIGGTSTDVCLIKNGAPLMTNDGTIAGYPNRTFQVEINTIGAGGGSIAWRDVGGELRIGPRSAGSTPGPAAYGRGGTEPTTTDAHLVVGHLDPQESLGGEVRLDVDAARAAVGRLAAEFGLDDLELAHGILTIATVKMTSAIKEISVACGHDPRDFVLMPFGGAGPMHATALADELGIRRVLVPPVPGNFSALGFVTAQARHDYVRTVLVPADEAGLAAVRAVVADLRDAARAQLKAEDGVEPDQVTFALSVGMRFRGQSFDLAVPVADLPATTEELVAAFHAAYAERYAYARSGHPVEIVNCRLTAFGPRPAVRFTARAGGAPEPDRTRIYGPAGWVDATVWRRADLAPGATVPGPAVVRENGSTTVVGAGWTAGVDGHGNLLLVRE</sequence>
<feature type="domain" description="Acetophenone carboxylase-like C-terminal" evidence="3">
    <location>
        <begin position="500"/>
        <end position="662"/>
    </location>
</feature>
<reference evidence="4 5" key="1">
    <citation type="submission" date="2016-01" db="EMBL/GenBank/DDBJ databases">
        <title>Whole genome sequence and analysis of Micromonospora rosaria DSM 803, which can produce antibacterial substance rosamicin.</title>
        <authorList>
            <person name="Yang H."/>
            <person name="He X."/>
            <person name="Zhu D."/>
        </authorList>
    </citation>
    <scope>NUCLEOTIDE SEQUENCE [LARGE SCALE GENOMIC DNA]</scope>
    <source>
        <strain evidence="4 5">DSM 803</strain>
    </source>
</reference>
<dbReference type="RefSeq" id="WP_067363359.1">
    <property type="nucleotide sequence ID" value="NZ_JBIUBN010000010.1"/>
</dbReference>
<accession>A0A136PUD7</accession>
<evidence type="ECO:0000259" key="2">
    <source>
        <dbReference type="Pfam" id="PF05378"/>
    </source>
</evidence>
<protein>
    <submittedName>
        <fullName evidence="4">5-oxoprolinase</fullName>
    </submittedName>
</protein>
<dbReference type="InterPro" id="IPR002821">
    <property type="entry name" value="Hydantoinase_A"/>
</dbReference>
<dbReference type="GO" id="GO:0006749">
    <property type="term" value="P:glutathione metabolic process"/>
    <property type="evidence" value="ECO:0007669"/>
    <property type="project" value="TreeGrafter"/>
</dbReference>
<evidence type="ECO:0000259" key="1">
    <source>
        <dbReference type="Pfam" id="PF01968"/>
    </source>
</evidence>
<dbReference type="AlphaFoldDB" id="A0A136PUD7"/>
<feature type="domain" description="Hydantoinase A/oxoprolinase" evidence="1">
    <location>
        <begin position="198"/>
        <end position="484"/>
    </location>
</feature>
<dbReference type="Pfam" id="PF05378">
    <property type="entry name" value="Hydant_A_N"/>
    <property type="match status" value="1"/>
</dbReference>
<dbReference type="GO" id="GO:0017168">
    <property type="term" value="F:5-oxoprolinase (ATP-hydrolyzing) activity"/>
    <property type="evidence" value="ECO:0007669"/>
    <property type="project" value="TreeGrafter"/>
</dbReference>
<dbReference type="Proteomes" id="UP000070620">
    <property type="component" value="Unassembled WGS sequence"/>
</dbReference>
<dbReference type="SUPFAM" id="SSF53067">
    <property type="entry name" value="Actin-like ATPase domain"/>
    <property type="match status" value="1"/>
</dbReference>
<proteinExistence type="predicted"/>
<evidence type="ECO:0000313" key="5">
    <source>
        <dbReference type="Proteomes" id="UP000070620"/>
    </source>
</evidence>
<dbReference type="PANTHER" id="PTHR11365:SF23">
    <property type="entry name" value="HYPOTHETICAL 5-OXOPROLINASE (EUROFUNG)-RELATED"/>
    <property type="match status" value="1"/>
</dbReference>
<name>A0A136PUD7_9ACTN</name>
<dbReference type="GO" id="GO:0005829">
    <property type="term" value="C:cytosol"/>
    <property type="evidence" value="ECO:0007669"/>
    <property type="project" value="TreeGrafter"/>
</dbReference>
<dbReference type="Pfam" id="PF01968">
    <property type="entry name" value="Hydantoinase_A"/>
    <property type="match status" value="1"/>
</dbReference>
<dbReference type="OrthoDB" id="9768323at2"/>
<keyword evidence="5" id="KW-1185">Reference proteome</keyword>